<dbReference type="AlphaFoldDB" id="A0A841GM13"/>
<keyword evidence="4" id="KW-1185">Reference proteome</keyword>
<organism evidence="3 4">
    <name type="scientific">Longimicrobium terrae</name>
    <dbReference type="NCBI Taxonomy" id="1639882"/>
    <lineage>
        <taxon>Bacteria</taxon>
        <taxon>Pseudomonadati</taxon>
        <taxon>Gemmatimonadota</taxon>
        <taxon>Longimicrobiia</taxon>
        <taxon>Longimicrobiales</taxon>
        <taxon>Longimicrobiaceae</taxon>
        <taxon>Longimicrobium</taxon>
    </lineage>
</organism>
<evidence type="ECO:0000259" key="1">
    <source>
        <dbReference type="Pfam" id="PF13470"/>
    </source>
</evidence>
<sequence length="192" mass="21717">MAGPLAVLDANVLFPFQLRNFLLHASTFEIFEPLWSEDILNEIARHLPEKAGLNAQQISHLLDQMQRAFPGALGTGYTHLIEGLALPDADDRHVLALAVHYEAEFIVTHNVRDFPNDRLAPWNVQALTADDFIQRLSSTHEDQLRAAAEQHRLSLKRAPYTPEQYLDSLRSGFLPRFADRLAAQGFLAQRQL</sequence>
<feature type="domain" description="VapC50 C-terminal" evidence="2">
    <location>
        <begin position="129"/>
        <end position="182"/>
    </location>
</feature>
<feature type="domain" description="PIN" evidence="1">
    <location>
        <begin position="7"/>
        <end position="112"/>
    </location>
</feature>
<name>A0A841GM13_9BACT</name>
<dbReference type="SUPFAM" id="SSF88723">
    <property type="entry name" value="PIN domain-like"/>
    <property type="match status" value="1"/>
</dbReference>
<dbReference type="InterPro" id="IPR002716">
    <property type="entry name" value="PIN_dom"/>
</dbReference>
<dbReference type="Pfam" id="PF13470">
    <property type="entry name" value="PIN_3"/>
    <property type="match status" value="1"/>
</dbReference>
<dbReference type="EMBL" id="JACHIA010000003">
    <property type="protein sequence ID" value="MBB6069821.1"/>
    <property type="molecule type" value="Genomic_DNA"/>
</dbReference>
<dbReference type="Pfam" id="PF26343">
    <property type="entry name" value="VapC50_C"/>
    <property type="match status" value="1"/>
</dbReference>
<evidence type="ECO:0000313" key="4">
    <source>
        <dbReference type="Proteomes" id="UP000582837"/>
    </source>
</evidence>
<proteinExistence type="predicted"/>
<protein>
    <submittedName>
        <fullName evidence="3">Putative nucleic acid-binding protein</fullName>
    </submittedName>
</protein>
<dbReference type="Proteomes" id="UP000582837">
    <property type="component" value="Unassembled WGS sequence"/>
</dbReference>
<dbReference type="InterPro" id="IPR029060">
    <property type="entry name" value="PIN-like_dom_sf"/>
</dbReference>
<accession>A0A841GM13</accession>
<dbReference type="RefSeq" id="WP_170036048.1">
    <property type="nucleotide sequence ID" value="NZ_JABDTL010000002.1"/>
</dbReference>
<dbReference type="InterPro" id="IPR058652">
    <property type="entry name" value="VapC50_C"/>
</dbReference>
<reference evidence="3 4" key="1">
    <citation type="submission" date="2020-08" db="EMBL/GenBank/DDBJ databases">
        <title>Genomic Encyclopedia of Type Strains, Phase IV (KMG-IV): sequencing the most valuable type-strain genomes for metagenomic binning, comparative biology and taxonomic classification.</title>
        <authorList>
            <person name="Goeker M."/>
        </authorList>
    </citation>
    <scope>NUCLEOTIDE SEQUENCE [LARGE SCALE GENOMIC DNA]</scope>
    <source>
        <strain evidence="3 4">DSM 29007</strain>
    </source>
</reference>
<evidence type="ECO:0000259" key="2">
    <source>
        <dbReference type="Pfam" id="PF26343"/>
    </source>
</evidence>
<evidence type="ECO:0000313" key="3">
    <source>
        <dbReference type="EMBL" id="MBB6069821.1"/>
    </source>
</evidence>
<gene>
    <name evidence="3" type="ORF">HNQ61_001438</name>
</gene>
<comment type="caution">
    <text evidence="3">The sequence shown here is derived from an EMBL/GenBank/DDBJ whole genome shotgun (WGS) entry which is preliminary data.</text>
</comment>